<evidence type="ECO:0000313" key="3">
    <source>
        <dbReference type="EMBL" id="KAJ1083409.1"/>
    </source>
</evidence>
<gene>
    <name evidence="3" type="ORF">NDU88_003568</name>
</gene>
<dbReference type="PANTHER" id="PTHR13347:SF1">
    <property type="entry name" value="HEAT REPEAT-CONTAINING PROTEIN 3"/>
    <property type="match status" value="1"/>
</dbReference>
<comment type="similarity">
    <text evidence="1">Belongs to the nuclear import and ribosome assembly adapter family.</text>
</comment>
<name>A0AAV7KXT9_PLEWA</name>
<feature type="domain" description="SYO1-like TPR repeats" evidence="2">
    <location>
        <begin position="420"/>
        <end position="676"/>
    </location>
</feature>
<proteinExistence type="inferred from homology"/>
<comment type="caution">
    <text evidence="3">The sequence shown here is derived from an EMBL/GenBank/DDBJ whole genome shotgun (WGS) entry which is preliminary data.</text>
</comment>
<dbReference type="SMART" id="SM00185">
    <property type="entry name" value="ARM"/>
    <property type="match status" value="4"/>
</dbReference>
<sequence length="681" mass="74800">MGKTRGRTFRNRAGLSPLAANEGEDCEAGPMESENGDHIGASELLEKLQNPCPEVREYACASISRLVQQKQIIPSFLQKNAVRCLGPMLLDKSLAVRENAAGALRNLSACGGFEVCDDMVSNDIMTPLVALLRECSSGLETKIELGRQEQEPSKNYVEDIANEAINLLWNLCESSIRAVSLFNKEGCLDHVLRCLKKFSTNVELAISAAYCLQTVTEDNPELLECFNPPALHILESAMLCSQNTMEYVLLRTLVAGTAWNIKDKIPSSSQADTVNAILRIFSETLQVDAGEIIIQMKEAEAQRLRETAADIETEEAIAGLEDAALDEEEMEEAPQKSKVNRKHLDISDFLPPKNEEVKQASALLVAQKTALEILVNVCSSEDPSDDEWEELSSSDESDVAIENSLTVDSGHLLSPLCLSAEVRSALINHLIPKKIVEKTSFPNSTALDVCAKNPSWKVLIRKMNTVQYRALTCLHSILSVLDIESLGGASALQHLAQHLSEILFSQTDTPKSEEFMEAITCAVRTLLQIMASQHISQCMSPEQLISLREAGIHCNNISVKVNVVGIVGITGSVLAKQTDTSETLKAVGNFLLGVATNDPCLVVVGEALDAIFDVFADGKESEKAATEIKLLQTLKRFQPVFKMKMRKEGKAKYSPDQMCVLDNVKMNLRRFIAYQEVMGKR</sequence>
<dbReference type="PANTHER" id="PTHR13347">
    <property type="entry name" value="HEAT REPEAT-CONTAINING PROTEIN 3"/>
    <property type="match status" value="1"/>
</dbReference>
<dbReference type="InterPro" id="IPR000225">
    <property type="entry name" value="Armadillo"/>
</dbReference>
<protein>
    <recommendedName>
        <fullName evidence="2">SYO1-like TPR repeats domain-containing protein</fullName>
    </recommendedName>
</protein>
<dbReference type="CDD" id="cd13394">
    <property type="entry name" value="Syo1_like"/>
    <property type="match status" value="1"/>
</dbReference>
<dbReference type="EMBL" id="JANPWB010000016">
    <property type="protein sequence ID" value="KAJ1083409.1"/>
    <property type="molecule type" value="Genomic_DNA"/>
</dbReference>
<dbReference type="AlphaFoldDB" id="A0AAV7KXT9"/>
<organism evidence="3 4">
    <name type="scientific">Pleurodeles waltl</name>
    <name type="common">Iberian ribbed newt</name>
    <dbReference type="NCBI Taxonomy" id="8319"/>
    <lineage>
        <taxon>Eukaryota</taxon>
        <taxon>Metazoa</taxon>
        <taxon>Chordata</taxon>
        <taxon>Craniata</taxon>
        <taxon>Vertebrata</taxon>
        <taxon>Euteleostomi</taxon>
        <taxon>Amphibia</taxon>
        <taxon>Batrachia</taxon>
        <taxon>Caudata</taxon>
        <taxon>Salamandroidea</taxon>
        <taxon>Salamandridae</taxon>
        <taxon>Pleurodelinae</taxon>
        <taxon>Pleurodeles</taxon>
    </lineage>
</organism>
<evidence type="ECO:0000259" key="2">
    <source>
        <dbReference type="Pfam" id="PF25567"/>
    </source>
</evidence>
<dbReference type="Gene3D" id="1.25.10.10">
    <property type="entry name" value="Leucine-rich Repeat Variant"/>
    <property type="match status" value="1"/>
</dbReference>
<dbReference type="InterPro" id="IPR052616">
    <property type="entry name" value="SYO1-like"/>
</dbReference>
<evidence type="ECO:0000256" key="1">
    <source>
        <dbReference type="ARBA" id="ARBA00049983"/>
    </source>
</evidence>
<dbReference type="InterPro" id="IPR011989">
    <property type="entry name" value="ARM-like"/>
</dbReference>
<reference evidence="3" key="1">
    <citation type="journal article" date="2022" name="bioRxiv">
        <title>Sequencing and chromosome-scale assembly of the giantPleurodeles waltlgenome.</title>
        <authorList>
            <person name="Brown T."/>
            <person name="Elewa A."/>
            <person name="Iarovenko S."/>
            <person name="Subramanian E."/>
            <person name="Araus A.J."/>
            <person name="Petzold A."/>
            <person name="Susuki M."/>
            <person name="Suzuki K.-i.T."/>
            <person name="Hayashi T."/>
            <person name="Toyoda A."/>
            <person name="Oliveira C."/>
            <person name="Osipova E."/>
            <person name="Leigh N.D."/>
            <person name="Simon A."/>
            <person name="Yun M.H."/>
        </authorList>
    </citation>
    <scope>NUCLEOTIDE SEQUENCE</scope>
    <source>
        <strain evidence="3">20211129_DDA</strain>
        <tissue evidence="3">Liver</tissue>
    </source>
</reference>
<dbReference type="Pfam" id="PF00514">
    <property type="entry name" value="Arm"/>
    <property type="match status" value="1"/>
</dbReference>
<evidence type="ECO:0000313" key="4">
    <source>
        <dbReference type="Proteomes" id="UP001066276"/>
    </source>
</evidence>
<dbReference type="SUPFAM" id="SSF48371">
    <property type="entry name" value="ARM repeat"/>
    <property type="match status" value="1"/>
</dbReference>
<keyword evidence="4" id="KW-1185">Reference proteome</keyword>
<accession>A0AAV7KXT9</accession>
<dbReference type="GO" id="GO:0042273">
    <property type="term" value="P:ribosomal large subunit biogenesis"/>
    <property type="evidence" value="ECO:0007669"/>
    <property type="project" value="TreeGrafter"/>
</dbReference>
<dbReference type="Proteomes" id="UP001066276">
    <property type="component" value="Chromosome 12"/>
</dbReference>
<dbReference type="Pfam" id="PF25567">
    <property type="entry name" value="TPR_SYO1"/>
    <property type="match status" value="1"/>
</dbReference>
<dbReference type="InterPro" id="IPR016024">
    <property type="entry name" value="ARM-type_fold"/>
</dbReference>
<dbReference type="GO" id="GO:0006606">
    <property type="term" value="P:protein import into nucleus"/>
    <property type="evidence" value="ECO:0007669"/>
    <property type="project" value="TreeGrafter"/>
</dbReference>
<dbReference type="InterPro" id="IPR057990">
    <property type="entry name" value="TPR_SYO1"/>
</dbReference>
<dbReference type="GO" id="GO:0051082">
    <property type="term" value="F:unfolded protein binding"/>
    <property type="evidence" value="ECO:0007669"/>
    <property type="project" value="TreeGrafter"/>
</dbReference>